<dbReference type="Proteomes" id="UP000243333">
    <property type="component" value="Unassembled WGS sequence"/>
</dbReference>
<accession>A0A1G7L3M5</accession>
<feature type="transmembrane region" description="Helical" evidence="1">
    <location>
        <begin position="36"/>
        <end position="56"/>
    </location>
</feature>
<proteinExistence type="predicted"/>
<keyword evidence="1" id="KW-0472">Membrane</keyword>
<gene>
    <name evidence="2" type="ORF">SAMN05660235_01620</name>
</gene>
<protein>
    <submittedName>
        <fullName evidence="2">Uncharacterized protein</fullName>
    </submittedName>
</protein>
<dbReference type="STRING" id="1123285.SAMN05660235_01620"/>
<keyword evidence="3" id="KW-1185">Reference proteome</keyword>
<sequence length="76" mass="9133">MHQMIEDNLCVRLKALVRNVLLSPSRKLNIRRRLSVFMPLWCQFIGMIIFAVFFIIEYFPKRCQGGAEPWRNYLIM</sequence>
<evidence type="ECO:0000313" key="3">
    <source>
        <dbReference type="Proteomes" id="UP000243333"/>
    </source>
</evidence>
<evidence type="ECO:0000256" key="1">
    <source>
        <dbReference type="SAM" id="Phobius"/>
    </source>
</evidence>
<name>A0A1G7L3M5_9FIRM</name>
<reference evidence="3" key="1">
    <citation type="submission" date="2016-10" db="EMBL/GenBank/DDBJ databases">
        <authorList>
            <person name="Varghese N."/>
            <person name="Submissions S."/>
        </authorList>
    </citation>
    <scope>NUCLEOTIDE SEQUENCE [LARGE SCALE GENOMIC DNA]</scope>
    <source>
        <strain evidence="3">DSM 23256</strain>
    </source>
</reference>
<organism evidence="2 3">
    <name type="scientific">Sporolituus thermophilus DSM 23256</name>
    <dbReference type="NCBI Taxonomy" id="1123285"/>
    <lineage>
        <taxon>Bacteria</taxon>
        <taxon>Bacillati</taxon>
        <taxon>Bacillota</taxon>
        <taxon>Negativicutes</taxon>
        <taxon>Selenomonadales</taxon>
        <taxon>Sporomusaceae</taxon>
        <taxon>Sporolituus</taxon>
    </lineage>
</organism>
<evidence type="ECO:0000313" key="2">
    <source>
        <dbReference type="EMBL" id="SDF43924.1"/>
    </source>
</evidence>
<dbReference type="EMBL" id="FNBU01000010">
    <property type="protein sequence ID" value="SDF43924.1"/>
    <property type="molecule type" value="Genomic_DNA"/>
</dbReference>
<keyword evidence="1" id="KW-1133">Transmembrane helix</keyword>
<dbReference type="AlphaFoldDB" id="A0A1G7L3M5"/>
<keyword evidence="1" id="KW-0812">Transmembrane</keyword>